<dbReference type="AlphaFoldDB" id="A0A0F9Z7U3"/>
<comment type="caution">
    <text evidence="1">The sequence shown here is derived from an EMBL/GenBank/DDBJ whole genome shotgun (WGS) entry which is preliminary data.</text>
</comment>
<dbReference type="VEuPathDB" id="MicrosporidiaDB:AAJ76_1410001245"/>
<reference evidence="1 2" key="1">
    <citation type="journal article" date="2015" name="Environ. Microbiol.">
        <title>Genome analyses suggest the presence of polyploidy and recent human-driven expansions in eight global populations of the honeybee pathogen Nosema ceranae.</title>
        <authorList>
            <person name="Pelin A."/>
            <person name="Selman M."/>
            <person name="Aris-Brosou S."/>
            <person name="Farinelli L."/>
            <person name="Corradi N."/>
        </authorList>
    </citation>
    <scope>NUCLEOTIDE SEQUENCE [LARGE SCALE GENOMIC DNA]</scope>
    <source>
        <strain evidence="1 2">PA08 1199</strain>
    </source>
</reference>
<dbReference type="RefSeq" id="XP_024329751.1">
    <property type="nucleotide sequence ID" value="XM_024474054.1"/>
</dbReference>
<proteinExistence type="predicted"/>
<evidence type="ECO:0000313" key="2">
    <source>
        <dbReference type="Proteomes" id="UP000034350"/>
    </source>
</evidence>
<sequence length="71" mass="8456">MGPLMFFRMKHKYIPKQNRTSGHLNSSNNDQSKRVFNRPYLVLRSYFHQQESVIENFVSTSQLPVNIFTHL</sequence>
<protein>
    <submittedName>
        <fullName evidence="1">Uncharacterized protein</fullName>
    </submittedName>
</protein>
<organism evidence="1 2">
    <name type="scientific">Vairimorpha ceranae</name>
    <dbReference type="NCBI Taxonomy" id="40302"/>
    <lineage>
        <taxon>Eukaryota</taxon>
        <taxon>Fungi</taxon>
        <taxon>Fungi incertae sedis</taxon>
        <taxon>Microsporidia</taxon>
        <taxon>Nosematidae</taxon>
        <taxon>Vairimorpha</taxon>
    </lineage>
</organism>
<dbReference type="Proteomes" id="UP000034350">
    <property type="component" value="Unassembled WGS sequence"/>
</dbReference>
<dbReference type="GeneID" id="36318959"/>
<dbReference type="EMBL" id="JPQZ01000141">
    <property type="protein sequence ID" value="KKO74009.1"/>
    <property type="molecule type" value="Genomic_DNA"/>
</dbReference>
<keyword evidence="2" id="KW-1185">Reference proteome</keyword>
<gene>
    <name evidence="1" type="ORF">AAJ76_1410001245</name>
</gene>
<name>A0A0F9Z7U3_9MICR</name>
<accession>A0A0F9Z7U3</accession>
<evidence type="ECO:0000313" key="1">
    <source>
        <dbReference type="EMBL" id="KKO74009.1"/>
    </source>
</evidence>